<evidence type="ECO:0000256" key="13">
    <source>
        <dbReference type="ARBA" id="ARBA00023136"/>
    </source>
</evidence>
<dbReference type="InterPro" id="IPR003660">
    <property type="entry name" value="HAMP_dom"/>
</dbReference>
<dbReference type="SMART" id="SM00388">
    <property type="entry name" value="HisKA"/>
    <property type="match status" value="1"/>
</dbReference>
<dbReference type="RefSeq" id="WP_066182437.1">
    <property type="nucleotide sequence ID" value="NZ_LQZT01000042.1"/>
</dbReference>
<keyword evidence="12" id="KW-0902">Two-component regulatory system</keyword>
<evidence type="ECO:0000256" key="9">
    <source>
        <dbReference type="ARBA" id="ARBA00022777"/>
    </source>
</evidence>
<evidence type="ECO:0000256" key="8">
    <source>
        <dbReference type="ARBA" id="ARBA00022741"/>
    </source>
</evidence>
<feature type="transmembrane region" description="Helical" evidence="16">
    <location>
        <begin position="315"/>
        <end position="336"/>
    </location>
</feature>
<evidence type="ECO:0000256" key="14">
    <source>
        <dbReference type="PROSITE-ProRule" id="PRU00110"/>
    </source>
</evidence>
<dbReference type="OrthoDB" id="9810730at2"/>
<dbReference type="SUPFAM" id="SSF52172">
    <property type="entry name" value="CheY-like"/>
    <property type="match status" value="1"/>
</dbReference>
<dbReference type="InterPro" id="IPR001789">
    <property type="entry name" value="Sig_transdc_resp-reg_receiver"/>
</dbReference>
<dbReference type="SUPFAM" id="SSF47384">
    <property type="entry name" value="Homodimeric domain of signal transducing histidine kinase"/>
    <property type="match status" value="1"/>
</dbReference>
<dbReference type="Pfam" id="PF00512">
    <property type="entry name" value="HisKA"/>
    <property type="match status" value="1"/>
</dbReference>
<evidence type="ECO:0000256" key="12">
    <source>
        <dbReference type="ARBA" id="ARBA00023012"/>
    </source>
</evidence>
<name>A0A1C1YS64_9HYPH</name>
<dbReference type="InterPro" id="IPR003661">
    <property type="entry name" value="HisK_dim/P_dom"/>
</dbReference>
<dbReference type="CDD" id="cd17546">
    <property type="entry name" value="REC_hyHK_CKI1_RcsC-like"/>
    <property type="match status" value="1"/>
</dbReference>
<dbReference type="SMART" id="SM00387">
    <property type="entry name" value="HATPase_c"/>
    <property type="match status" value="1"/>
</dbReference>
<dbReference type="InterPro" id="IPR036097">
    <property type="entry name" value="HisK_dim/P_sf"/>
</dbReference>
<dbReference type="CDD" id="cd00082">
    <property type="entry name" value="HisKA"/>
    <property type="match status" value="1"/>
</dbReference>
<dbReference type="SMART" id="SM00448">
    <property type="entry name" value="REC"/>
    <property type="match status" value="1"/>
</dbReference>
<dbReference type="InterPro" id="IPR003594">
    <property type="entry name" value="HATPase_dom"/>
</dbReference>
<dbReference type="InterPro" id="IPR036890">
    <property type="entry name" value="HATPase_C_sf"/>
</dbReference>
<evidence type="ECO:0000256" key="11">
    <source>
        <dbReference type="ARBA" id="ARBA00022989"/>
    </source>
</evidence>
<feature type="modified residue" description="Phosphohistidine" evidence="14">
    <location>
        <position position="853"/>
    </location>
</feature>
<dbReference type="EC" id="2.7.13.3" evidence="3"/>
<dbReference type="CDD" id="cd16922">
    <property type="entry name" value="HATPase_EvgS-ArcB-TorS-like"/>
    <property type="match status" value="1"/>
</dbReference>
<dbReference type="PROSITE" id="PS50110">
    <property type="entry name" value="RESPONSE_REGULATORY"/>
    <property type="match status" value="1"/>
</dbReference>
<dbReference type="PROSITE" id="PS50885">
    <property type="entry name" value="HAMP"/>
    <property type="match status" value="1"/>
</dbReference>
<dbReference type="AlphaFoldDB" id="A0A1C1YS64"/>
<dbReference type="Pfam" id="PF01627">
    <property type="entry name" value="Hpt"/>
    <property type="match status" value="1"/>
</dbReference>
<dbReference type="Pfam" id="PF00072">
    <property type="entry name" value="Response_reg"/>
    <property type="match status" value="1"/>
</dbReference>
<dbReference type="SUPFAM" id="SSF47226">
    <property type="entry name" value="Histidine-containing phosphotransfer domain, HPT domain"/>
    <property type="match status" value="1"/>
</dbReference>
<evidence type="ECO:0000256" key="5">
    <source>
        <dbReference type="ARBA" id="ARBA00022553"/>
    </source>
</evidence>
<organism evidence="21 22">
    <name type="scientific">Hoeflea olei</name>
    <dbReference type="NCBI Taxonomy" id="1480615"/>
    <lineage>
        <taxon>Bacteria</taxon>
        <taxon>Pseudomonadati</taxon>
        <taxon>Pseudomonadota</taxon>
        <taxon>Alphaproteobacteria</taxon>
        <taxon>Hyphomicrobiales</taxon>
        <taxon>Rhizobiaceae</taxon>
        <taxon>Hoeflea</taxon>
    </lineage>
</organism>
<dbReference type="STRING" id="1480615.AWJ14_19985"/>
<dbReference type="PROSITE" id="PS50109">
    <property type="entry name" value="HIS_KIN"/>
    <property type="match status" value="1"/>
</dbReference>
<feature type="modified residue" description="4-aspartylphosphate" evidence="15">
    <location>
        <position position="713"/>
    </location>
</feature>
<dbReference type="Gene3D" id="1.10.287.130">
    <property type="match status" value="1"/>
</dbReference>
<evidence type="ECO:0000259" key="17">
    <source>
        <dbReference type="PROSITE" id="PS50109"/>
    </source>
</evidence>
<feature type="transmembrane region" description="Helical" evidence="16">
    <location>
        <begin position="12"/>
        <end position="33"/>
    </location>
</feature>
<evidence type="ECO:0000259" key="20">
    <source>
        <dbReference type="PROSITE" id="PS50894"/>
    </source>
</evidence>
<gene>
    <name evidence="21" type="ORF">AWJ14_19985</name>
</gene>
<comment type="catalytic activity">
    <reaction evidence="1">
        <text>ATP + protein L-histidine = ADP + protein N-phospho-L-histidine.</text>
        <dbReference type="EC" id="2.7.13.3"/>
    </reaction>
</comment>
<dbReference type="GO" id="GO:0000155">
    <property type="term" value="F:phosphorelay sensor kinase activity"/>
    <property type="evidence" value="ECO:0007669"/>
    <property type="project" value="InterPro"/>
</dbReference>
<keyword evidence="4" id="KW-1003">Cell membrane</keyword>
<dbReference type="PRINTS" id="PR00344">
    <property type="entry name" value="BCTRLSENSOR"/>
</dbReference>
<evidence type="ECO:0000256" key="4">
    <source>
        <dbReference type="ARBA" id="ARBA00022475"/>
    </source>
</evidence>
<dbReference type="Gene3D" id="1.20.120.160">
    <property type="entry name" value="HPT domain"/>
    <property type="match status" value="1"/>
</dbReference>
<feature type="domain" description="HPt" evidence="20">
    <location>
        <begin position="814"/>
        <end position="907"/>
    </location>
</feature>
<keyword evidence="8" id="KW-0547">Nucleotide-binding</keyword>
<dbReference type="Gene3D" id="3.30.565.10">
    <property type="entry name" value="Histidine kinase-like ATPase, C-terminal domain"/>
    <property type="match status" value="1"/>
</dbReference>
<dbReference type="GO" id="GO:0005886">
    <property type="term" value="C:plasma membrane"/>
    <property type="evidence" value="ECO:0007669"/>
    <property type="project" value="UniProtKB-SubCell"/>
</dbReference>
<keyword evidence="22" id="KW-1185">Reference proteome</keyword>
<evidence type="ECO:0000313" key="21">
    <source>
        <dbReference type="EMBL" id="OCW56369.1"/>
    </source>
</evidence>
<dbReference type="PANTHER" id="PTHR45339">
    <property type="entry name" value="HYBRID SIGNAL TRANSDUCTION HISTIDINE KINASE J"/>
    <property type="match status" value="1"/>
</dbReference>
<feature type="domain" description="Response regulatory" evidence="18">
    <location>
        <begin position="664"/>
        <end position="787"/>
    </location>
</feature>
<evidence type="ECO:0000259" key="19">
    <source>
        <dbReference type="PROSITE" id="PS50885"/>
    </source>
</evidence>
<evidence type="ECO:0000256" key="10">
    <source>
        <dbReference type="ARBA" id="ARBA00022840"/>
    </source>
</evidence>
<keyword evidence="10" id="KW-0067">ATP-binding</keyword>
<dbReference type="InterPro" id="IPR004358">
    <property type="entry name" value="Sig_transdc_His_kin-like_C"/>
</dbReference>
<dbReference type="GO" id="GO:0005524">
    <property type="term" value="F:ATP binding"/>
    <property type="evidence" value="ECO:0007669"/>
    <property type="project" value="UniProtKB-KW"/>
</dbReference>
<evidence type="ECO:0000256" key="6">
    <source>
        <dbReference type="ARBA" id="ARBA00022679"/>
    </source>
</evidence>
<dbReference type="Proteomes" id="UP000094795">
    <property type="component" value="Unassembled WGS sequence"/>
</dbReference>
<dbReference type="InterPro" id="IPR011006">
    <property type="entry name" value="CheY-like_superfamily"/>
</dbReference>
<keyword evidence="9" id="KW-0418">Kinase</keyword>
<keyword evidence="7 16" id="KW-0812">Transmembrane</keyword>
<evidence type="ECO:0000256" key="2">
    <source>
        <dbReference type="ARBA" id="ARBA00004651"/>
    </source>
</evidence>
<dbReference type="SMART" id="SM00073">
    <property type="entry name" value="HPT"/>
    <property type="match status" value="1"/>
</dbReference>
<feature type="domain" description="Histidine kinase" evidence="17">
    <location>
        <begin position="424"/>
        <end position="643"/>
    </location>
</feature>
<dbReference type="Gene3D" id="3.40.50.2300">
    <property type="match status" value="1"/>
</dbReference>
<dbReference type="SUPFAM" id="SSF55874">
    <property type="entry name" value="ATPase domain of HSP90 chaperone/DNA topoisomerase II/histidine kinase"/>
    <property type="match status" value="1"/>
</dbReference>
<evidence type="ECO:0000256" key="7">
    <source>
        <dbReference type="ARBA" id="ARBA00022692"/>
    </source>
</evidence>
<keyword evidence="13 16" id="KW-0472">Membrane</keyword>
<comment type="caution">
    <text evidence="21">The sequence shown here is derived from an EMBL/GenBank/DDBJ whole genome shotgun (WGS) entry which is preliminary data.</text>
</comment>
<evidence type="ECO:0000256" key="1">
    <source>
        <dbReference type="ARBA" id="ARBA00000085"/>
    </source>
</evidence>
<dbReference type="EMBL" id="LQZT01000042">
    <property type="protein sequence ID" value="OCW56369.1"/>
    <property type="molecule type" value="Genomic_DNA"/>
</dbReference>
<comment type="subcellular location">
    <subcellularLocation>
        <location evidence="2">Cell membrane</location>
        <topology evidence="2">Multi-pass membrane protein</topology>
    </subcellularLocation>
</comment>
<accession>A0A1C1YS64</accession>
<keyword evidence="11 16" id="KW-1133">Transmembrane helix</keyword>
<dbReference type="Pfam" id="PF02518">
    <property type="entry name" value="HATPase_c"/>
    <property type="match status" value="1"/>
</dbReference>
<dbReference type="InterPro" id="IPR005467">
    <property type="entry name" value="His_kinase_dom"/>
</dbReference>
<dbReference type="InterPro" id="IPR008207">
    <property type="entry name" value="Sig_transdc_His_kin_Hpt_dom"/>
</dbReference>
<keyword evidence="6" id="KW-0808">Transferase</keyword>
<protein>
    <recommendedName>
        <fullName evidence="3">histidine kinase</fullName>
        <ecNumber evidence="3">2.7.13.3</ecNumber>
    </recommendedName>
</protein>
<evidence type="ECO:0000259" key="18">
    <source>
        <dbReference type="PROSITE" id="PS50110"/>
    </source>
</evidence>
<sequence length="926" mass="99621">MFRKSVTQGVKLLYATTVAIIIVAALTAAAVSWRGFVDSRTVVDLVAVDRMLFVGATEIRRGIGTAGVSLLQDDDAAAPVEEMLARVDEIYHSIRRTLEAQDAQGNSAQLSAIDQAFGRLTRTRPLVIAQTQLPRDQRDVAVIEPWRQAIYGLAAAFAQTGTTVGTRLGALNPELGELVTIRELSYSIRDRYALQCSGFRRQVQRDIPLTRDERDAWQQDIGAYQELWVQMERTASQLPFESGLLDAVRRGRQKTAEMQKVMSTVLNGLSGSGEPVDAPSAWSENCVEAYGPILSTGHMALDIAFQRAEAEQRTALFGVAGSTLVLLLALAFSFLTMRFIRTRLSMPLASLAVSLARLESGHYQEPVPASRWPDEPGAIATTLEALRRKALSSERMQERIDKLRDDLVTHASRASRAKSRFMATMSHEIRTPLNGILGSVQLLEGSELSDEQRTWIDGLDKSGRLLRDIVNDILDYSRIESGRSTVEKVAFSLSEQIAVVEATIRSTALQKGLDYSSTIAQDVPDHLVGDPGKLDQILLNILGNAVKFTPAGSVRLDPEATSQDLLWLRFVVADTGIGIPEASRAALFEPFIQADGSVSRRFGGSGLGLAVCKGFLAQVGGEIDFDCPPGGGTVFTVRMPFAPSDDARPETPDPADAVELPALKVLVAEDNQVNAMIAKALLVRAGHEVTVASDGLSAIHAAAENDFDILLMDLSMPGPDGLEVTRRIRRLAHETRAAVPIVALTADLTAEQRLREERLGEERMLFDGFVGKPYRWADLEAAMAVAIGMAPRPPAAQTPPSDDSILAQHARDLGLEWTRKMVELYISETPGMAAALGAAMAAGKLEVVSRLAHRMRGGASHVGVAAIASLAEQAESAADTGDDAAAAVAVAALLESLDGELEALAARAASDLGLSERSGAMEMAAL</sequence>
<proteinExistence type="predicted"/>
<dbReference type="FunFam" id="3.30.565.10:FF:000010">
    <property type="entry name" value="Sensor histidine kinase RcsC"/>
    <property type="match status" value="1"/>
</dbReference>
<dbReference type="PANTHER" id="PTHR45339:SF1">
    <property type="entry name" value="HYBRID SIGNAL TRANSDUCTION HISTIDINE KINASE J"/>
    <property type="match status" value="1"/>
</dbReference>
<dbReference type="PROSITE" id="PS50894">
    <property type="entry name" value="HPT"/>
    <property type="match status" value="1"/>
</dbReference>
<evidence type="ECO:0000256" key="16">
    <source>
        <dbReference type="SAM" id="Phobius"/>
    </source>
</evidence>
<evidence type="ECO:0000256" key="3">
    <source>
        <dbReference type="ARBA" id="ARBA00012438"/>
    </source>
</evidence>
<dbReference type="InterPro" id="IPR036641">
    <property type="entry name" value="HPT_dom_sf"/>
</dbReference>
<evidence type="ECO:0000256" key="15">
    <source>
        <dbReference type="PROSITE-ProRule" id="PRU00169"/>
    </source>
</evidence>
<reference evidence="21 22" key="1">
    <citation type="submission" date="2015-12" db="EMBL/GenBank/DDBJ databases">
        <authorList>
            <person name="Shamseldin A."/>
            <person name="Moawad H."/>
            <person name="Abd El-Rahim W.M."/>
            <person name="Sadowsky M.J."/>
        </authorList>
    </citation>
    <scope>NUCLEOTIDE SEQUENCE [LARGE SCALE GENOMIC DNA]</scope>
    <source>
        <strain evidence="21 22">JC234</strain>
    </source>
</reference>
<evidence type="ECO:0000313" key="22">
    <source>
        <dbReference type="Proteomes" id="UP000094795"/>
    </source>
</evidence>
<feature type="domain" description="HAMP" evidence="19">
    <location>
        <begin position="342"/>
        <end position="395"/>
    </location>
</feature>
<keyword evidence="5 15" id="KW-0597">Phosphoprotein</keyword>
<dbReference type="Gene3D" id="6.10.340.10">
    <property type="match status" value="1"/>
</dbReference>